<dbReference type="Pfam" id="PF01590">
    <property type="entry name" value="GAF"/>
    <property type="match status" value="1"/>
</dbReference>
<reference evidence="2 3" key="1">
    <citation type="submission" date="2019-02" db="EMBL/GenBank/DDBJ databases">
        <authorList>
            <person name="Khodamoradi S."/>
            <person name="Hahnke R.L."/>
            <person name="Kaempfer P."/>
            <person name="Schumann P."/>
            <person name="Rohde M."/>
            <person name="Steinert M."/>
            <person name="Luzhetskyy A."/>
            <person name="Wink J."/>
            <person name="Ruckert C."/>
        </authorList>
    </citation>
    <scope>NUCLEOTIDE SEQUENCE [LARGE SCALE GENOMIC DNA]</scope>
    <source>
        <strain evidence="2 3">M2</strain>
    </source>
</reference>
<evidence type="ECO:0000313" key="3">
    <source>
        <dbReference type="Proteomes" id="UP000292235"/>
    </source>
</evidence>
<dbReference type="KEGG" id="strr:EKD16_12125"/>
<dbReference type="Gene3D" id="3.30.450.40">
    <property type="match status" value="1"/>
</dbReference>
<dbReference type="OrthoDB" id="3928741at2"/>
<dbReference type="InterPro" id="IPR003018">
    <property type="entry name" value="GAF"/>
</dbReference>
<feature type="domain" description="GAF" evidence="1">
    <location>
        <begin position="111"/>
        <end position="213"/>
    </location>
</feature>
<keyword evidence="3" id="KW-1185">Reference proteome</keyword>
<evidence type="ECO:0000259" key="1">
    <source>
        <dbReference type="Pfam" id="PF01590"/>
    </source>
</evidence>
<protein>
    <submittedName>
        <fullName evidence="2">Acetoin dehydrogenase operon transcriptional activator AcoR</fullName>
    </submittedName>
</protein>
<dbReference type="AlphaFoldDB" id="A0A4P6Q0Y2"/>
<sequence length="436" mass="47023">MAQPYLDTAVPAGVEPGEHARLLHRVHEAVLSGRRPPARLRPVIADSWERMRRRRVDPERGNPSAVLRHEELQRHRSASPLAELLPMLREALMAVADDASHFMVVADEESRVLWRDGPVRMRRLADGMGAVEGSQWSEEAAGTNALGTALAVDRPMQVYSAEHYVRGLHQVTCACAPVHDPRSGRVLGAVGVSGPARTVHPATLALVSAVARHGESQLRGRHHAHLERLRAVAAPMLAGMQENAVVTDTDGWTATAARMDPPRRVLLPRGLEGGAAWLPGLGECGIEPLPGGWLIRPGGGEAAPPTEVVLDLSDGAAPQVTVGGLSGRWTHRLTLRHTELLVLLSRSAEGCSAARLAADLFGDSERLVTVRAEMSRLRRHLGGVVESRPYRFNEGLRISVRMPECAADLLPASTAPGIRRLRAAAERAAAGDRPPR</sequence>
<proteinExistence type="predicted"/>
<dbReference type="EMBL" id="CP036455">
    <property type="protein sequence ID" value="QBI54208.1"/>
    <property type="molecule type" value="Genomic_DNA"/>
</dbReference>
<dbReference type="Proteomes" id="UP000292235">
    <property type="component" value="Chromosome"/>
</dbReference>
<dbReference type="InterPro" id="IPR029016">
    <property type="entry name" value="GAF-like_dom_sf"/>
</dbReference>
<dbReference type="RefSeq" id="WP_131098428.1">
    <property type="nucleotide sequence ID" value="NZ_CP036455.1"/>
</dbReference>
<evidence type="ECO:0000313" key="2">
    <source>
        <dbReference type="EMBL" id="QBI54208.1"/>
    </source>
</evidence>
<accession>A0A4P6Q0Y2</accession>
<gene>
    <name evidence="2" type="primary">acoR</name>
    <name evidence="2" type="ORF">EKD16_12125</name>
</gene>
<organism evidence="2 3">
    <name type="scientific">Streptomonospora litoralis</name>
    <dbReference type="NCBI Taxonomy" id="2498135"/>
    <lineage>
        <taxon>Bacteria</taxon>
        <taxon>Bacillati</taxon>
        <taxon>Actinomycetota</taxon>
        <taxon>Actinomycetes</taxon>
        <taxon>Streptosporangiales</taxon>
        <taxon>Nocardiopsidaceae</taxon>
        <taxon>Streptomonospora</taxon>
    </lineage>
</organism>
<name>A0A4P6Q0Y2_9ACTN</name>